<keyword evidence="1" id="KW-0812">Transmembrane</keyword>
<protein>
    <submittedName>
        <fullName evidence="3">Uncharacterized protein</fullName>
    </submittedName>
</protein>
<reference evidence="3 4" key="1">
    <citation type="journal article" date="2018" name="PLoS Genet.">
        <title>Population sequencing reveals clonal diversity and ancestral inbreeding in the grapevine cultivar Chardonnay.</title>
        <authorList>
            <person name="Roach M.J."/>
            <person name="Johnson D.L."/>
            <person name="Bohlmann J."/>
            <person name="van Vuuren H.J."/>
            <person name="Jones S.J."/>
            <person name="Pretorius I.S."/>
            <person name="Schmidt S.A."/>
            <person name="Borneman A.R."/>
        </authorList>
    </citation>
    <scope>NUCLEOTIDE SEQUENCE [LARGE SCALE GENOMIC DNA]</scope>
    <source>
        <strain evidence="4">cv. Chardonnay</strain>
        <tissue evidence="3">Leaf</tissue>
    </source>
</reference>
<name>A0A438IBJ6_VITVI</name>
<proteinExistence type="predicted"/>
<evidence type="ECO:0000313" key="4">
    <source>
        <dbReference type="Proteomes" id="UP000288805"/>
    </source>
</evidence>
<organism evidence="3 4">
    <name type="scientific">Vitis vinifera</name>
    <name type="common">Grape</name>
    <dbReference type="NCBI Taxonomy" id="29760"/>
    <lineage>
        <taxon>Eukaryota</taxon>
        <taxon>Viridiplantae</taxon>
        <taxon>Streptophyta</taxon>
        <taxon>Embryophyta</taxon>
        <taxon>Tracheophyta</taxon>
        <taxon>Spermatophyta</taxon>
        <taxon>Magnoliopsida</taxon>
        <taxon>eudicotyledons</taxon>
        <taxon>Gunneridae</taxon>
        <taxon>Pentapetalae</taxon>
        <taxon>rosids</taxon>
        <taxon>Vitales</taxon>
        <taxon>Vitaceae</taxon>
        <taxon>Viteae</taxon>
        <taxon>Vitis</taxon>
    </lineage>
</organism>
<accession>A0A438IBJ6</accession>
<dbReference type="EMBL" id="QGNW01000124">
    <property type="protein sequence ID" value="RVW94090.1"/>
    <property type="molecule type" value="Genomic_DNA"/>
</dbReference>
<evidence type="ECO:0000256" key="2">
    <source>
        <dbReference type="SAM" id="SignalP"/>
    </source>
</evidence>
<sequence>MIFKSMSKWWLLLVHLWNANGDDMHHLLNKNLPMGVMEWQQNEASIHACCLISPYLWKMQPTRFGLVVCMVLLKIPWRSYGNWDVDPLKVAAMGMLVHGVVVFKVAAFFICRLFLLKIGLCALWLSPKWQPVAFSQLWFFFFKAICLLHPYQHGSPRVNPLVMRIVYIFSKLCAEFF</sequence>
<evidence type="ECO:0000313" key="3">
    <source>
        <dbReference type="EMBL" id="RVW94090.1"/>
    </source>
</evidence>
<feature type="signal peptide" evidence="2">
    <location>
        <begin position="1"/>
        <end position="21"/>
    </location>
</feature>
<feature type="transmembrane region" description="Helical" evidence="1">
    <location>
        <begin position="101"/>
        <end position="126"/>
    </location>
</feature>
<feature type="transmembrane region" description="Helical" evidence="1">
    <location>
        <begin position="63"/>
        <end position="80"/>
    </location>
</feature>
<keyword evidence="1" id="KW-0472">Membrane</keyword>
<evidence type="ECO:0000256" key="1">
    <source>
        <dbReference type="SAM" id="Phobius"/>
    </source>
</evidence>
<dbReference type="Proteomes" id="UP000288805">
    <property type="component" value="Unassembled WGS sequence"/>
</dbReference>
<gene>
    <name evidence="3" type="ORF">CK203_038168</name>
</gene>
<feature type="chain" id="PRO_5018998401" evidence="2">
    <location>
        <begin position="22"/>
        <end position="177"/>
    </location>
</feature>
<dbReference type="AlphaFoldDB" id="A0A438IBJ6"/>
<keyword evidence="2" id="KW-0732">Signal</keyword>
<keyword evidence="1" id="KW-1133">Transmembrane helix</keyword>
<comment type="caution">
    <text evidence="3">The sequence shown here is derived from an EMBL/GenBank/DDBJ whole genome shotgun (WGS) entry which is preliminary data.</text>
</comment>